<reference evidence="9" key="1">
    <citation type="submission" date="2019-03" db="EMBL/GenBank/DDBJ databases">
        <title>Long read genome sequence of the mycoparasitic Pythium oligandrum ATCC 38472 isolated from sugarbeet rhizosphere.</title>
        <authorList>
            <person name="Gaulin E."/>
        </authorList>
    </citation>
    <scope>NUCLEOTIDE SEQUENCE</scope>
    <source>
        <strain evidence="9">ATCC 38472_TT</strain>
    </source>
</reference>
<gene>
    <name evidence="9" type="ORF">Poli38472_005793</name>
</gene>
<dbReference type="PANTHER" id="PTHR12400:SF51">
    <property type="entry name" value="INOSITOL POLYPHOSPHATE MULTIKINASE"/>
    <property type="match status" value="1"/>
</dbReference>
<evidence type="ECO:0000256" key="1">
    <source>
        <dbReference type="ARBA" id="ARBA00007374"/>
    </source>
</evidence>
<keyword evidence="3" id="KW-0547">Nucleotide-binding</keyword>
<dbReference type="GO" id="GO:0005524">
    <property type="term" value="F:ATP binding"/>
    <property type="evidence" value="ECO:0007669"/>
    <property type="project" value="UniProtKB-KW"/>
</dbReference>
<dbReference type="PANTHER" id="PTHR12400">
    <property type="entry name" value="INOSITOL POLYPHOSPHATE KINASE"/>
    <property type="match status" value="1"/>
</dbReference>
<keyword evidence="5" id="KW-0067">ATP-binding</keyword>
<organism evidence="9 10">
    <name type="scientific">Pythium oligandrum</name>
    <name type="common">Mycoparasitic fungus</name>
    <dbReference type="NCBI Taxonomy" id="41045"/>
    <lineage>
        <taxon>Eukaryota</taxon>
        <taxon>Sar</taxon>
        <taxon>Stramenopiles</taxon>
        <taxon>Oomycota</taxon>
        <taxon>Peronosporomycetes</taxon>
        <taxon>Pythiales</taxon>
        <taxon>Pythiaceae</taxon>
        <taxon>Pythium</taxon>
    </lineage>
</organism>
<dbReference type="InterPro" id="IPR038286">
    <property type="entry name" value="IPK_sf"/>
</dbReference>
<proteinExistence type="inferred from homology"/>
<evidence type="ECO:0000313" key="10">
    <source>
        <dbReference type="Proteomes" id="UP000794436"/>
    </source>
</evidence>
<evidence type="ECO:0000313" key="9">
    <source>
        <dbReference type="EMBL" id="TMW68325.1"/>
    </source>
</evidence>
<dbReference type="GO" id="GO:0032958">
    <property type="term" value="P:inositol phosphate biosynthetic process"/>
    <property type="evidence" value="ECO:0007669"/>
    <property type="project" value="InterPro"/>
</dbReference>
<evidence type="ECO:0000256" key="6">
    <source>
        <dbReference type="ARBA" id="ARBA00036164"/>
    </source>
</evidence>
<dbReference type="GO" id="GO:0051765">
    <property type="term" value="F:inositol tetrakisphosphate kinase activity"/>
    <property type="evidence" value="ECO:0007669"/>
    <property type="project" value="TreeGrafter"/>
</dbReference>
<dbReference type="GO" id="GO:0005634">
    <property type="term" value="C:nucleus"/>
    <property type="evidence" value="ECO:0007669"/>
    <property type="project" value="TreeGrafter"/>
</dbReference>
<dbReference type="EMBL" id="SPLM01000002">
    <property type="protein sequence ID" value="TMW68325.1"/>
    <property type="molecule type" value="Genomic_DNA"/>
</dbReference>
<dbReference type="Pfam" id="PF03770">
    <property type="entry name" value="IPK"/>
    <property type="match status" value="1"/>
</dbReference>
<accession>A0A8K1FLJ8</accession>
<comment type="catalytic activity">
    <reaction evidence="7">
        <text>1D-myo-inositol 1,3,4,6-tetrakisphosphate + ATP = 1D-myo-inositol 1,3,4,5,6-pentakisphosphate + ADP + H(+)</text>
        <dbReference type="Rhea" id="RHEA:12717"/>
        <dbReference type="ChEBI" id="CHEBI:15378"/>
        <dbReference type="ChEBI" id="CHEBI:30616"/>
        <dbReference type="ChEBI" id="CHEBI:57660"/>
        <dbReference type="ChEBI" id="CHEBI:57733"/>
        <dbReference type="ChEBI" id="CHEBI:456216"/>
        <dbReference type="EC" id="2.7.1.140"/>
    </reaction>
</comment>
<dbReference type="GO" id="GO:0008440">
    <property type="term" value="F:inositol-1,4,5-trisphosphate 3-kinase activity"/>
    <property type="evidence" value="ECO:0007669"/>
    <property type="project" value="TreeGrafter"/>
</dbReference>
<evidence type="ECO:0000256" key="4">
    <source>
        <dbReference type="ARBA" id="ARBA00022777"/>
    </source>
</evidence>
<comment type="catalytic activity">
    <reaction evidence="6">
        <text>1D-myo-inositol 1,4,5-trisphosphate + 2 ATP = 1D-myo-inositol 1,3,4,5,6-pentakisphosphate + 2 ADP + 2 H(+)</text>
        <dbReference type="Rhea" id="RHEA:32359"/>
        <dbReference type="ChEBI" id="CHEBI:15378"/>
        <dbReference type="ChEBI" id="CHEBI:30616"/>
        <dbReference type="ChEBI" id="CHEBI:57733"/>
        <dbReference type="ChEBI" id="CHEBI:203600"/>
        <dbReference type="ChEBI" id="CHEBI:456216"/>
        <dbReference type="EC" id="2.7.1.151"/>
    </reaction>
</comment>
<protein>
    <recommendedName>
        <fullName evidence="8">Kinase</fullName>
        <ecNumber evidence="8">2.7.-.-</ecNumber>
    </recommendedName>
</protein>
<dbReference type="SUPFAM" id="SSF56104">
    <property type="entry name" value="SAICAR synthase-like"/>
    <property type="match status" value="1"/>
</dbReference>
<dbReference type="AlphaFoldDB" id="A0A8K1FLJ8"/>
<evidence type="ECO:0000256" key="3">
    <source>
        <dbReference type="ARBA" id="ARBA00022741"/>
    </source>
</evidence>
<dbReference type="GO" id="GO:0005737">
    <property type="term" value="C:cytoplasm"/>
    <property type="evidence" value="ECO:0007669"/>
    <property type="project" value="TreeGrafter"/>
</dbReference>
<evidence type="ECO:0000256" key="2">
    <source>
        <dbReference type="ARBA" id="ARBA00022679"/>
    </source>
</evidence>
<comment type="caution">
    <text evidence="9">The sequence shown here is derived from an EMBL/GenBank/DDBJ whole genome shotgun (WGS) entry which is preliminary data.</text>
</comment>
<keyword evidence="10" id="KW-1185">Reference proteome</keyword>
<dbReference type="Gene3D" id="3.30.470.160">
    <property type="entry name" value="Inositol polyphosphate kinase"/>
    <property type="match status" value="1"/>
</dbReference>
<evidence type="ECO:0000256" key="7">
    <source>
        <dbReference type="ARBA" id="ARBA00036525"/>
    </source>
</evidence>
<name>A0A8K1FLJ8_PYTOL</name>
<evidence type="ECO:0000256" key="8">
    <source>
        <dbReference type="RuleBase" id="RU363090"/>
    </source>
</evidence>
<sequence>MDVSKFTAMAHQVGGHATTKTSLRAHGGQILKPFQSKRRGEHEYEFYQHVFESEQAQTDPLYAQLRELLPGYRGMVEITDETNAVLHAGKYLALEDLTWERRSPCIMDVKVGTRSYEDGASAEKIAYEQSKFPLQTTVGFRVQGVKRFERHENKYVELDKHAGRGVTTREELVTLFAQFFPPTNPSKSKALLTQFLQRLEKFKQWFNQQEEFEFIASSLLFLYDGESEDDGRPDIRLIDFAHVQRAASPRRDEGVLLGITTLIECFEELFNQFH</sequence>
<comment type="similarity">
    <text evidence="1 8">Belongs to the inositol phosphokinase (IPK) family.</text>
</comment>
<dbReference type="InterPro" id="IPR005522">
    <property type="entry name" value="IPK"/>
</dbReference>
<dbReference type="EC" id="2.7.-.-" evidence="8"/>
<keyword evidence="2 8" id="KW-0808">Transferase</keyword>
<keyword evidence="4 8" id="KW-0418">Kinase</keyword>
<dbReference type="Proteomes" id="UP000794436">
    <property type="component" value="Unassembled WGS sequence"/>
</dbReference>
<dbReference type="OrthoDB" id="338650at2759"/>
<evidence type="ECO:0000256" key="5">
    <source>
        <dbReference type="ARBA" id="ARBA00022840"/>
    </source>
</evidence>